<dbReference type="GO" id="GO:0030437">
    <property type="term" value="P:ascospore formation"/>
    <property type="evidence" value="ECO:0007669"/>
    <property type="project" value="EnsemblFungi"/>
</dbReference>
<evidence type="ECO:0000256" key="1">
    <source>
        <dbReference type="ARBA" id="ARBA00022707"/>
    </source>
</evidence>
<feature type="binding site" evidence="10">
    <location>
        <position position="270"/>
    </location>
    <ligand>
        <name>Mg(2+)</name>
        <dbReference type="ChEBI" id="CHEBI:18420"/>
    </ligand>
</feature>
<feature type="region of interest" description="Disordered" evidence="11">
    <location>
        <begin position="1"/>
        <end position="82"/>
    </location>
</feature>
<accession>A0A1H6PVZ8</accession>
<dbReference type="GO" id="GO:0010619">
    <property type="term" value="P:adenylate cyclase-activating glucose-activated G protein-coupled receptor signaling pathway"/>
    <property type="evidence" value="ECO:0007669"/>
    <property type="project" value="EnsemblFungi"/>
</dbReference>
<evidence type="ECO:0000313" key="15">
    <source>
        <dbReference type="Proteomes" id="UP000256601"/>
    </source>
</evidence>
<dbReference type="KEGG" id="yli:2905811"/>
<dbReference type="CDD" id="cd00066">
    <property type="entry name" value="G-alpha"/>
    <property type="match status" value="1"/>
</dbReference>
<keyword evidence="4 10" id="KW-0460">Magnesium</keyword>
<dbReference type="InterPro" id="IPR001019">
    <property type="entry name" value="Gprotein_alpha_su"/>
</dbReference>
<feature type="compositionally biased region" description="Low complexity" evidence="11">
    <location>
        <begin position="25"/>
        <end position="77"/>
    </location>
</feature>
<dbReference type="PRINTS" id="PR01241">
    <property type="entry name" value="GPROTEINAFNG"/>
</dbReference>
<evidence type="ECO:0000256" key="11">
    <source>
        <dbReference type="SAM" id="MobiDB-lite"/>
    </source>
</evidence>
<dbReference type="PROSITE" id="PS51882">
    <property type="entry name" value="G_ALPHA"/>
    <property type="match status" value="1"/>
</dbReference>
<feature type="binding site" evidence="9">
    <location>
        <begin position="358"/>
        <end position="361"/>
    </location>
    <ligand>
        <name>GTP</name>
        <dbReference type="ChEBI" id="CHEBI:37565"/>
    </ligand>
</feature>
<dbReference type="Proteomes" id="UP000182444">
    <property type="component" value="Chromosome 1A"/>
</dbReference>
<dbReference type="PANTHER" id="PTHR10218">
    <property type="entry name" value="GTP-BINDING PROTEIN ALPHA SUBUNIT"/>
    <property type="match status" value="1"/>
</dbReference>
<dbReference type="Proteomes" id="UP000256601">
    <property type="component" value="Unassembled WGS sequence"/>
</dbReference>
<dbReference type="GeneID" id="2905811"/>
<dbReference type="OrthoDB" id="5817230at2759"/>
<sequence length="442" mass="48804">MGCTSSKEVKPGPSGPSATAGKAKPANTASNSTANTNSAATANANATSTANNTTTTPNSAPKARAGANDATNDTANTPDEEKEVKTLLLGSGESGKSTIIKQMKIIHQNGYTDSELYLFKSTIYKNLLDCGRALLAAVDKFGLQEELAAEVGHSNKTEAMEANDFDFVEDKVNEAEHPVYTGGRGGVEQFQIILDTPNPNDNNTSLSPELVDALDALWKTAVVQEKLLKGLRNQFYLMDSGPYFFHNLQRLGGAQYIPTQDDILRARIKTTGIYETKFRLGSHLIHMYDVGGQRSERKKWIHCFENVTLIIFCVALSEYDQVLLEEKKENRMNESLVLFDSIINSRWFVRTSVVLFLNKIDVFTEKLPLSPLENQFPDYMGGNDINKGAKYILWRFTQMNRAGLNIYPHLTQATDTSNIRLVFAAIKETILQNALQDAGILT</sequence>
<dbReference type="GO" id="GO:0005525">
    <property type="term" value="F:GTP binding"/>
    <property type="evidence" value="ECO:0007669"/>
    <property type="project" value="UniProtKB-KW"/>
</dbReference>
<feature type="binding site" evidence="9">
    <location>
        <begin position="239"/>
        <end position="240"/>
    </location>
    <ligand>
        <name>GTP</name>
        <dbReference type="ChEBI" id="CHEBI:37565"/>
    </ligand>
</feature>
<evidence type="ECO:0000256" key="8">
    <source>
        <dbReference type="ARBA" id="ARBA00023288"/>
    </source>
</evidence>
<dbReference type="GO" id="GO:0001403">
    <property type="term" value="P:invasive growth in response to glucose limitation"/>
    <property type="evidence" value="ECO:0007669"/>
    <property type="project" value="EnsemblFungi"/>
</dbReference>
<dbReference type="OMA" id="LRIHYVC"/>
<gene>
    <name evidence="13" type="ORF">B0I71DRAFT_122841</name>
    <name evidence="12" type="ORF">YALI1_A09372g</name>
</gene>
<dbReference type="InterPro" id="IPR027417">
    <property type="entry name" value="P-loop_NTPase"/>
</dbReference>
<dbReference type="GO" id="GO:0031683">
    <property type="term" value="F:G-protein beta/gamma-subunit complex binding"/>
    <property type="evidence" value="ECO:0007669"/>
    <property type="project" value="InterPro"/>
</dbReference>
<dbReference type="PRINTS" id="PR00318">
    <property type="entry name" value="GPROTEINA"/>
</dbReference>
<name>A0A1H6PVZ8_YARLL</name>
<dbReference type="PANTHER" id="PTHR10218:SF369">
    <property type="entry name" value="GUANINE NUCLEOTIDE-BINDING PROTEIN ALPHA-2 SUBUNIT"/>
    <property type="match status" value="1"/>
</dbReference>
<keyword evidence="7" id="KW-0807">Transducer</keyword>
<evidence type="ECO:0000256" key="9">
    <source>
        <dbReference type="PIRSR" id="PIRSR601019-1"/>
    </source>
</evidence>
<dbReference type="Gene3D" id="3.40.50.300">
    <property type="entry name" value="P-loop containing nucleotide triphosphate hydrolases"/>
    <property type="match status" value="1"/>
</dbReference>
<evidence type="ECO:0000256" key="2">
    <source>
        <dbReference type="ARBA" id="ARBA00022723"/>
    </source>
</evidence>
<dbReference type="GO" id="GO:0005834">
    <property type="term" value="C:heterotrimeric G-protein complex"/>
    <property type="evidence" value="ECO:0007669"/>
    <property type="project" value="EnsemblFungi"/>
</dbReference>
<dbReference type="SUPFAM" id="SSF47895">
    <property type="entry name" value="Transducin (alpha subunit), insertion domain"/>
    <property type="match status" value="1"/>
</dbReference>
<dbReference type="VEuPathDB" id="FungiDB:YALI0_A09592g"/>
<dbReference type="EMBL" id="KZ859055">
    <property type="protein sequence ID" value="RDW23977.1"/>
    <property type="molecule type" value="Genomic_DNA"/>
</dbReference>
<dbReference type="AlphaFoldDB" id="A0A1H6PVZ8"/>
<keyword evidence="5 9" id="KW-0342">GTP-binding</keyword>
<dbReference type="InterPro" id="IPR011025">
    <property type="entry name" value="GproteinA_insert"/>
</dbReference>
<dbReference type="GO" id="GO:0010856">
    <property type="term" value="F:adenylate cyclase activator activity"/>
    <property type="evidence" value="ECO:0007669"/>
    <property type="project" value="EnsemblFungi"/>
</dbReference>
<organism evidence="12 14">
    <name type="scientific">Yarrowia lipolytica</name>
    <name type="common">Candida lipolytica</name>
    <dbReference type="NCBI Taxonomy" id="4952"/>
    <lineage>
        <taxon>Eukaryota</taxon>
        <taxon>Fungi</taxon>
        <taxon>Dikarya</taxon>
        <taxon>Ascomycota</taxon>
        <taxon>Saccharomycotina</taxon>
        <taxon>Dipodascomycetes</taxon>
        <taxon>Dipodascales</taxon>
        <taxon>Dipodascales incertae sedis</taxon>
        <taxon>Yarrowia</taxon>
    </lineage>
</organism>
<reference evidence="12 14" key="1">
    <citation type="journal article" date="2016" name="PLoS ONE">
        <title>Sequence Assembly of Yarrowia lipolytica Strain W29/CLIB89 Shows Transposable Element Diversity.</title>
        <authorList>
            <person name="Magnan C."/>
            <person name="Yu J."/>
            <person name="Chang I."/>
            <person name="Jahn E."/>
            <person name="Kanomata Y."/>
            <person name="Wu J."/>
            <person name="Zeller M."/>
            <person name="Oakes M."/>
            <person name="Baldi P."/>
            <person name="Sandmeyer S."/>
        </authorList>
    </citation>
    <scope>NUCLEOTIDE SEQUENCE [LARGE SCALE GENOMIC DNA]</scope>
    <source>
        <strain evidence="12">CLIB89</strain>
        <strain evidence="14">CLIB89(W29)</strain>
    </source>
</reference>
<dbReference type="SUPFAM" id="SSF52540">
    <property type="entry name" value="P-loop containing nucleoside triphosphate hydrolases"/>
    <property type="match status" value="1"/>
</dbReference>
<keyword evidence="6" id="KW-0564">Palmitate</keyword>
<evidence type="ECO:0000256" key="7">
    <source>
        <dbReference type="ARBA" id="ARBA00023224"/>
    </source>
</evidence>
<dbReference type="FunFam" id="3.40.50.300:FF:000692">
    <property type="entry name" value="Guanine nucleotide-binding protein subunit alpha"/>
    <property type="match status" value="1"/>
</dbReference>
<feature type="binding site" evidence="9">
    <location>
        <position position="413"/>
    </location>
    <ligand>
        <name>GTP</name>
        <dbReference type="ChEBI" id="CHEBI:37565"/>
    </ligand>
</feature>
<evidence type="ECO:0000256" key="6">
    <source>
        <dbReference type="ARBA" id="ARBA00023139"/>
    </source>
</evidence>
<dbReference type="GO" id="GO:0007124">
    <property type="term" value="P:pseudohyphal growth"/>
    <property type="evidence" value="ECO:0007669"/>
    <property type="project" value="EnsemblFungi"/>
</dbReference>
<dbReference type="Pfam" id="PF00503">
    <property type="entry name" value="G-alpha"/>
    <property type="match status" value="1"/>
</dbReference>
<evidence type="ECO:0000256" key="10">
    <source>
        <dbReference type="PIRSR" id="PIRSR601019-2"/>
    </source>
</evidence>
<keyword evidence="2 10" id="KW-0479">Metal-binding</keyword>
<feature type="binding site" evidence="10">
    <location>
        <position position="97"/>
    </location>
    <ligand>
        <name>Mg(2+)</name>
        <dbReference type="ChEBI" id="CHEBI:18420"/>
    </ligand>
</feature>
<evidence type="ECO:0000313" key="13">
    <source>
        <dbReference type="EMBL" id="RDW23977.1"/>
    </source>
</evidence>
<evidence type="ECO:0000313" key="12">
    <source>
        <dbReference type="EMBL" id="AOW00448.1"/>
    </source>
</evidence>
<evidence type="ECO:0000256" key="3">
    <source>
        <dbReference type="ARBA" id="ARBA00022741"/>
    </source>
</evidence>
<evidence type="ECO:0000256" key="4">
    <source>
        <dbReference type="ARBA" id="ARBA00022842"/>
    </source>
</evidence>
<dbReference type="EMBL" id="CP017553">
    <property type="protein sequence ID" value="AOW00448.1"/>
    <property type="molecule type" value="Genomic_DNA"/>
</dbReference>
<proteinExistence type="predicted"/>
<dbReference type="GO" id="GO:0010515">
    <property type="term" value="P:negative regulation of induction of conjugation with cellular fusion"/>
    <property type="evidence" value="ECO:0007669"/>
    <property type="project" value="EnsemblFungi"/>
</dbReference>
<keyword evidence="1" id="KW-0519">Myristate</keyword>
<protein>
    <submittedName>
        <fullName evidence="13">Guanine nucleotide binding protein, alpha subunit</fullName>
    </submittedName>
</protein>
<dbReference type="GO" id="GO:0003924">
    <property type="term" value="F:GTPase activity"/>
    <property type="evidence" value="ECO:0007669"/>
    <property type="project" value="EnsemblFungi"/>
</dbReference>
<dbReference type="SMR" id="A0A1H6PVZ8"/>
<feature type="binding site" evidence="9">
    <location>
        <begin position="93"/>
        <end position="98"/>
    </location>
    <ligand>
        <name>GTP</name>
        <dbReference type="ChEBI" id="CHEBI:37565"/>
    </ligand>
</feature>
<dbReference type="FunFam" id="3.40.50.300:FF:000181">
    <property type="entry name" value="Guanine nucleotide-binding protein subunit alpha"/>
    <property type="match status" value="1"/>
</dbReference>
<dbReference type="GO" id="GO:0046872">
    <property type="term" value="F:metal ion binding"/>
    <property type="evidence" value="ECO:0007669"/>
    <property type="project" value="UniProtKB-KW"/>
</dbReference>
<dbReference type="RefSeq" id="XP_499910.1">
    <property type="nucleotide sequence ID" value="XM_499910.1"/>
</dbReference>
<feature type="binding site" evidence="9">
    <location>
        <begin position="264"/>
        <end position="270"/>
    </location>
    <ligand>
        <name>GTP</name>
        <dbReference type="ChEBI" id="CHEBI:37565"/>
    </ligand>
</feature>
<dbReference type="Gene3D" id="1.10.400.10">
    <property type="entry name" value="GI Alpha 1, domain 2-like"/>
    <property type="match status" value="1"/>
</dbReference>
<dbReference type="GO" id="GO:0001664">
    <property type="term" value="F:G protein-coupled receptor binding"/>
    <property type="evidence" value="ECO:0007669"/>
    <property type="project" value="InterPro"/>
</dbReference>
<keyword evidence="8" id="KW-0449">Lipoprotein</keyword>
<dbReference type="GO" id="GO:0000122">
    <property type="term" value="P:negative regulation of transcription by RNA polymerase II"/>
    <property type="evidence" value="ECO:0007669"/>
    <property type="project" value="EnsemblFungi"/>
</dbReference>
<evidence type="ECO:0000256" key="5">
    <source>
        <dbReference type="ARBA" id="ARBA00023134"/>
    </source>
</evidence>
<feature type="binding site" evidence="9">
    <location>
        <begin position="289"/>
        <end position="293"/>
    </location>
    <ligand>
        <name>GTP</name>
        <dbReference type="ChEBI" id="CHEBI:37565"/>
    </ligand>
</feature>
<dbReference type="SMART" id="SM00275">
    <property type="entry name" value="G_alpha"/>
    <property type="match status" value="1"/>
</dbReference>
<dbReference type="InterPro" id="IPR002975">
    <property type="entry name" value="Fungi_Gprotein_alpha"/>
</dbReference>
<dbReference type="VEuPathDB" id="FungiDB:YALI1_A09372g"/>
<reference evidence="13 15" key="2">
    <citation type="submission" date="2018-07" db="EMBL/GenBank/DDBJ databases">
        <title>Draft Genome Assemblies for Five Robust Yarrowia lipolytica Strains Exhibiting High Lipid Production and Pentose Sugar Utilization and Sugar Alcohol Secretion from Undetoxified Lignocellulosic Biomass Hydrolysates.</title>
        <authorList>
            <consortium name="DOE Joint Genome Institute"/>
            <person name="Walker C."/>
            <person name="Ryu S."/>
            <person name="Na H."/>
            <person name="Zane M."/>
            <person name="LaButti K."/>
            <person name="Lipzen A."/>
            <person name="Haridas S."/>
            <person name="Barry K."/>
            <person name="Grigoriev I.V."/>
            <person name="Quarterman J."/>
            <person name="Slininger P."/>
            <person name="Dien B."/>
            <person name="Trinh C.T."/>
        </authorList>
    </citation>
    <scope>NUCLEOTIDE SEQUENCE [LARGE SCALE GENOMIC DNA]</scope>
    <source>
        <strain evidence="13 15">YB392</strain>
    </source>
</reference>
<keyword evidence="3 9" id="KW-0547">Nucleotide-binding</keyword>
<evidence type="ECO:0000313" key="14">
    <source>
        <dbReference type="Proteomes" id="UP000182444"/>
    </source>
</evidence>
<dbReference type="GO" id="GO:0005737">
    <property type="term" value="C:cytoplasm"/>
    <property type="evidence" value="ECO:0007669"/>
    <property type="project" value="EnsemblFungi"/>
</dbReference>
<dbReference type="eggNOG" id="KOG0082">
    <property type="taxonomic scope" value="Eukaryota"/>
</dbReference>